<gene>
    <name evidence="1" type="primary">LOC125508285</name>
</gene>
<evidence type="ECO:0000313" key="2">
    <source>
        <dbReference type="Proteomes" id="UP000015106"/>
    </source>
</evidence>
<reference evidence="1" key="2">
    <citation type="submission" date="2018-03" db="EMBL/GenBank/DDBJ databases">
        <title>The Triticum urartu genome reveals the dynamic nature of wheat genome evolution.</title>
        <authorList>
            <person name="Ling H."/>
            <person name="Ma B."/>
            <person name="Shi X."/>
            <person name="Liu H."/>
            <person name="Dong L."/>
            <person name="Sun H."/>
            <person name="Cao Y."/>
            <person name="Gao Q."/>
            <person name="Zheng S."/>
            <person name="Li Y."/>
            <person name="Yu Y."/>
            <person name="Du H."/>
            <person name="Qi M."/>
            <person name="Li Y."/>
            <person name="Yu H."/>
            <person name="Cui Y."/>
            <person name="Wang N."/>
            <person name="Chen C."/>
            <person name="Wu H."/>
            <person name="Zhao Y."/>
            <person name="Zhang J."/>
            <person name="Li Y."/>
            <person name="Zhou W."/>
            <person name="Zhang B."/>
            <person name="Hu W."/>
            <person name="Eijk M."/>
            <person name="Tang J."/>
            <person name="Witsenboer H."/>
            <person name="Zhao S."/>
            <person name="Li Z."/>
            <person name="Zhang A."/>
            <person name="Wang D."/>
            <person name="Liang C."/>
        </authorList>
    </citation>
    <scope>NUCLEOTIDE SEQUENCE [LARGE SCALE GENOMIC DNA]</scope>
    <source>
        <strain evidence="1">cv. G1812</strain>
    </source>
</reference>
<dbReference type="Gramene" id="TuG1812G0500001188.01.T02">
    <property type="protein sequence ID" value="TuG1812G0500001188.01.T02.cds266933"/>
    <property type="gene ID" value="TuG1812G0500001188.01"/>
</dbReference>
<keyword evidence="2" id="KW-1185">Reference proteome</keyword>
<dbReference type="Proteomes" id="UP000015106">
    <property type="component" value="Chromosome 5"/>
</dbReference>
<reference evidence="1" key="3">
    <citation type="submission" date="2022-06" db="UniProtKB">
        <authorList>
            <consortium name="EnsemblPlants"/>
        </authorList>
    </citation>
    <scope>IDENTIFICATION</scope>
</reference>
<name>A0A8R7UDR4_TRIUA</name>
<dbReference type="EnsemblPlants" id="TuG1812G0500001188.01.T02">
    <property type="protein sequence ID" value="TuG1812G0500001188.01.T02.cds266933"/>
    <property type="gene ID" value="TuG1812G0500001188.01"/>
</dbReference>
<accession>A0A8R7UDR4</accession>
<protein>
    <submittedName>
        <fullName evidence="1">Uncharacterized protein</fullName>
    </submittedName>
</protein>
<sequence length="57" mass="6603">MICMHKQSISIDTRRCGVEVFRSNLPRSGFRDGASVGRLFWNFWLRFSVIDPRGSVL</sequence>
<organism evidence="1 2">
    <name type="scientific">Triticum urartu</name>
    <name type="common">Red wild einkorn</name>
    <name type="synonym">Crithodium urartu</name>
    <dbReference type="NCBI Taxonomy" id="4572"/>
    <lineage>
        <taxon>Eukaryota</taxon>
        <taxon>Viridiplantae</taxon>
        <taxon>Streptophyta</taxon>
        <taxon>Embryophyta</taxon>
        <taxon>Tracheophyta</taxon>
        <taxon>Spermatophyta</taxon>
        <taxon>Magnoliopsida</taxon>
        <taxon>Liliopsida</taxon>
        <taxon>Poales</taxon>
        <taxon>Poaceae</taxon>
        <taxon>BOP clade</taxon>
        <taxon>Pooideae</taxon>
        <taxon>Triticodae</taxon>
        <taxon>Triticeae</taxon>
        <taxon>Triticinae</taxon>
        <taxon>Triticum</taxon>
    </lineage>
</organism>
<reference evidence="2" key="1">
    <citation type="journal article" date="2013" name="Nature">
        <title>Draft genome of the wheat A-genome progenitor Triticum urartu.</title>
        <authorList>
            <person name="Ling H.Q."/>
            <person name="Zhao S."/>
            <person name="Liu D."/>
            <person name="Wang J."/>
            <person name="Sun H."/>
            <person name="Zhang C."/>
            <person name="Fan H."/>
            <person name="Li D."/>
            <person name="Dong L."/>
            <person name="Tao Y."/>
            <person name="Gao C."/>
            <person name="Wu H."/>
            <person name="Li Y."/>
            <person name="Cui Y."/>
            <person name="Guo X."/>
            <person name="Zheng S."/>
            <person name="Wang B."/>
            <person name="Yu K."/>
            <person name="Liang Q."/>
            <person name="Yang W."/>
            <person name="Lou X."/>
            <person name="Chen J."/>
            <person name="Feng M."/>
            <person name="Jian J."/>
            <person name="Zhang X."/>
            <person name="Luo G."/>
            <person name="Jiang Y."/>
            <person name="Liu J."/>
            <person name="Wang Z."/>
            <person name="Sha Y."/>
            <person name="Zhang B."/>
            <person name="Wu H."/>
            <person name="Tang D."/>
            <person name="Shen Q."/>
            <person name="Xue P."/>
            <person name="Zou S."/>
            <person name="Wang X."/>
            <person name="Liu X."/>
            <person name="Wang F."/>
            <person name="Yang Y."/>
            <person name="An X."/>
            <person name="Dong Z."/>
            <person name="Zhang K."/>
            <person name="Zhang X."/>
            <person name="Luo M.C."/>
            <person name="Dvorak J."/>
            <person name="Tong Y."/>
            <person name="Wang J."/>
            <person name="Yang H."/>
            <person name="Li Z."/>
            <person name="Wang D."/>
            <person name="Zhang A."/>
            <person name="Wang J."/>
        </authorList>
    </citation>
    <scope>NUCLEOTIDE SEQUENCE</scope>
    <source>
        <strain evidence="2">cv. G1812</strain>
    </source>
</reference>
<dbReference type="AlphaFoldDB" id="A0A8R7UDR4"/>
<proteinExistence type="predicted"/>
<evidence type="ECO:0000313" key="1">
    <source>
        <dbReference type="EnsemblPlants" id="TuG1812G0500001188.01.T02.cds266933"/>
    </source>
</evidence>